<keyword evidence="2" id="KW-1133">Transmembrane helix</keyword>
<keyword evidence="4" id="KW-1185">Reference proteome</keyword>
<dbReference type="Proteomes" id="UP001345219">
    <property type="component" value="Chromosome 8"/>
</dbReference>
<feature type="compositionally biased region" description="Basic and acidic residues" evidence="1">
    <location>
        <begin position="168"/>
        <end position="180"/>
    </location>
</feature>
<gene>
    <name evidence="3" type="ORF">SAY87_008514</name>
</gene>
<keyword evidence="2" id="KW-0812">Transmembrane</keyword>
<name>A0AAN7PV36_9MYRT</name>
<feature type="compositionally biased region" description="Basic and acidic residues" evidence="1">
    <location>
        <begin position="199"/>
        <end position="213"/>
    </location>
</feature>
<feature type="region of interest" description="Disordered" evidence="1">
    <location>
        <begin position="152"/>
        <end position="216"/>
    </location>
</feature>
<evidence type="ECO:0000256" key="2">
    <source>
        <dbReference type="SAM" id="Phobius"/>
    </source>
</evidence>
<dbReference type="EMBL" id="JAXIOK010000014">
    <property type="protein sequence ID" value="KAK4754757.1"/>
    <property type="molecule type" value="Genomic_DNA"/>
</dbReference>
<evidence type="ECO:0000313" key="4">
    <source>
        <dbReference type="Proteomes" id="UP001345219"/>
    </source>
</evidence>
<evidence type="ECO:0000256" key="1">
    <source>
        <dbReference type="SAM" id="MobiDB-lite"/>
    </source>
</evidence>
<feature type="compositionally biased region" description="Basic residues" evidence="1">
    <location>
        <begin position="152"/>
        <end position="162"/>
    </location>
</feature>
<accession>A0AAN7PV36</accession>
<evidence type="ECO:0008006" key="5">
    <source>
        <dbReference type="Google" id="ProtNLM"/>
    </source>
</evidence>
<feature type="transmembrane region" description="Helical" evidence="2">
    <location>
        <begin position="258"/>
        <end position="276"/>
    </location>
</feature>
<keyword evidence="2" id="KW-0472">Membrane</keyword>
<organism evidence="3 4">
    <name type="scientific">Trapa incisa</name>
    <dbReference type="NCBI Taxonomy" id="236973"/>
    <lineage>
        <taxon>Eukaryota</taxon>
        <taxon>Viridiplantae</taxon>
        <taxon>Streptophyta</taxon>
        <taxon>Embryophyta</taxon>
        <taxon>Tracheophyta</taxon>
        <taxon>Spermatophyta</taxon>
        <taxon>Magnoliopsida</taxon>
        <taxon>eudicotyledons</taxon>
        <taxon>Gunneridae</taxon>
        <taxon>Pentapetalae</taxon>
        <taxon>rosids</taxon>
        <taxon>malvids</taxon>
        <taxon>Myrtales</taxon>
        <taxon>Lythraceae</taxon>
        <taxon>Trapa</taxon>
    </lineage>
</organism>
<sequence>MRAHLFPSSAALFTSSLLQNPRLPRLHLLPSIDSTIVAAAKSRWDNDEQEPFSDGRFGFGLGLEDDGFGGENQRTWWSDGDDDEFGFDEDDTFWLIKIFRSFGWMLPAIGISLLLGSGSNTFIMALAVPLGQTVISFAFNKLWGFTMERPKPKVRAKTRKTPSSRSSNDARRNVGKEKGGPRPRPRPRGSYQSWVSGDGLKRRGKGEGERFGGWDDLDGNTKTYDYSTRTSGGKEEGSGEKLKAGKLSLVGRVRERPLLIRLLIAAFPFLGFWMRLFF</sequence>
<protein>
    <recommendedName>
        <fullName evidence="5">Transmembrane protein</fullName>
    </recommendedName>
</protein>
<proteinExistence type="predicted"/>
<dbReference type="PANTHER" id="PTHR35719">
    <property type="entry name" value="OS01G0680600 PROTEIN"/>
    <property type="match status" value="1"/>
</dbReference>
<evidence type="ECO:0000313" key="3">
    <source>
        <dbReference type="EMBL" id="KAK4754757.1"/>
    </source>
</evidence>
<dbReference type="AlphaFoldDB" id="A0AAN7PV36"/>
<dbReference type="PANTHER" id="PTHR35719:SF5">
    <property type="entry name" value="T6K12.7 PROTEIN"/>
    <property type="match status" value="1"/>
</dbReference>
<reference evidence="3 4" key="1">
    <citation type="journal article" date="2023" name="Hortic Res">
        <title>Pangenome of water caltrop reveals structural variations and asymmetric subgenome divergence after allopolyploidization.</title>
        <authorList>
            <person name="Zhang X."/>
            <person name="Chen Y."/>
            <person name="Wang L."/>
            <person name="Yuan Y."/>
            <person name="Fang M."/>
            <person name="Shi L."/>
            <person name="Lu R."/>
            <person name="Comes H.P."/>
            <person name="Ma Y."/>
            <person name="Chen Y."/>
            <person name="Huang G."/>
            <person name="Zhou Y."/>
            <person name="Zheng Z."/>
            <person name="Qiu Y."/>
        </authorList>
    </citation>
    <scope>NUCLEOTIDE SEQUENCE [LARGE SCALE GENOMIC DNA]</scope>
    <source>
        <tissue evidence="3">Roots</tissue>
    </source>
</reference>
<comment type="caution">
    <text evidence="3">The sequence shown here is derived from an EMBL/GenBank/DDBJ whole genome shotgun (WGS) entry which is preliminary data.</text>
</comment>